<keyword evidence="5" id="KW-0732">Signal</keyword>
<evidence type="ECO:0000256" key="2">
    <source>
        <dbReference type="ARBA" id="ARBA00022803"/>
    </source>
</evidence>
<dbReference type="Proteomes" id="UP000190092">
    <property type="component" value="Unassembled WGS sequence"/>
</dbReference>
<reference evidence="7" key="1">
    <citation type="submission" date="2017-02" db="EMBL/GenBank/DDBJ databases">
        <authorList>
            <person name="Varghese N."/>
            <person name="Submissions S."/>
        </authorList>
    </citation>
    <scope>NUCLEOTIDE SEQUENCE [LARGE SCALE GENOMIC DNA]</scope>
    <source>
        <strain evidence="7">ATCC 27094</strain>
    </source>
</reference>
<dbReference type="InterPro" id="IPR050498">
    <property type="entry name" value="Ycf3"/>
</dbReference>
<protein>
    <submittedName>
        <fullName evidence="6">Uncharacterized protein</fullName>
    </submittedName>
</protein>
<evidence type="ECO:0000313" key="6">
    <source>
        <dbReference type="EMBL" id="SJZ81815.1"/>
    </source>
</evidence>
<keyword evidence="2 3" id="KW-0802">TPR repeat</keyword>
<proteinExistence type="predicted"/>
<dbReference type="AlphaFoldDB" id="A0A1T4NRT6"/>
<sequence length="273" mass="29340">MFFHRLFGFGVAIGLATGPAAAQDLDIFAPTPDNLRQYTECMSLARSEPMRAVPQAERWMNKGGGLGARHCLAIATFEAGRYTRAADQLEAIARDMGEQRPGLRAELWAQAGQAWIAAGQADKAALAQSRALDLKKDDADLWVDRALSYATTNEWPRAVSDFDQALILRPNDVEILVLRSAAWRYAGNLARSLADAQVALKIAPDNTAALLERGFTYSARGDRAKAQADFTKVVKLVPPGSEAAKRAEAGLQGEQPVGLPAANGRPAAGGQKR</sequence>
<evidence type="ECO:0000256" key="5">
    <source>
        <dbReference type="SAM" id="SignalP"/>
    </source>
</evidence>
<keyword evidence="1" id="KW-0677">Repeat</keyword>
<dbReference type="GO" id="GO:0009279">
    <property type="term" value="C:cell outer membrane"/>
    <property type="evidence" value="ECO:0007669"/>
    <property type="project" value="TreeGrafter"/>
</dbReference>
<dbReference type="SMART" id="SM00028">
    <property type="entry name" value="TPR"/>
    <property type="match status" value="4"/>
</dbReference>
<name>A0A1T4NRT6_9HYPH</name>
<evidence type="ECO:0000256" key="4">
    <source>
        <dbReference type="SAM" id="MobiDB-lite"/>
    </source>
</evidence>
<feature type="repeat" description="TPR" evidence="3">
    <location>
        <begin position="139"/>
        <end position="172"/>
    </location>
</feature>
<organism evidence="6 7">
    <name type="scientific">Enhydrobacter aerosaccus</name>
    <dbReference type="NCBI Taxonomy" id="225324"/>
    <lineage>
        <taxon>Bacteria</taxon>
        <taxon>Pseudomonadati</taxon>
        <taxon>Pseudomonadota</taxon>
        <taxon>Alphaproteobacteria</taxon>
        <taxon>Hyphomicrobiales</taxon>
        <taxon>Enhydrobacter</taxon>
    </lineage>
</organism>
<dbReference type="GO" id="GO:0046813">
    <property type="term" value="P:receptor-mediated virion attachment to host cell"/>
    <property type="evidence" value="ECO:0007669"/>
    <property type="project" value="TreeGrafter"/>
</dbReference>
<gene>
    <name evidence="6" type="ORF">SAMN02745126_02410</name>
</gene>
<dbReference type="EMBL" id="FUWJ01000002">
    <property type="protein sequence ID" value="SJZ81815.1"/>
    <property type="molecule type" value="Genomic_DNA"/>
</dbReference>
<feature type="chain" id="PRO_5012978830" evidence="5">
    <location>
        <begin position="23"/>
        <end position="273"/>
    </location>
</feature>
<dbReference type="PANTHER" id="PTHR44858">
    <property type="entry name" value="TETRATRICOPEPTIDE REPEAT PROTEIN 6"/>
    <property type="match status" value="1"/>
</dbReference>
<evidence type="ECO:0000256" key="1">
    <source>
        <dbReference type="ARBA" id="ARBA00022737"/>
    </source>
</evidence>
<feature type="repeat" description="TPR" evidence="3">
    <location>
        <begin position="105"/>
        <end position="138"/>
    </location>
</feature>
<feature type="signal peptide" evidence="5">
    <location>
        <begin position="1"/>
        <end position="22"/>
    </location>
</feature>
<dbReference type="InterPro" id="IPR011990">
    <property type="entry name" value="TPR-like_helical_dom_sf"/>
</dbReference>
<keyword evidence="7" id="KW-1185">Reference proteome</keyword>
<feature type="repeat" description="TPR" evidence="3">
    <location>
        <begin position="207"/>
        <end position="240"/>
    </location>
</feature>
<dbReference type="InterPro" id="IPR019734">
    <property type="entry name" value="TPR_rpt"/>
</dbReference>
<dbReference type="PROSITE" id="PS50005">
    <property type="entry name" value="TPR"/>
    <property type="match status" value="3"/>
</dbReference>
<evidence type="ECO:0000256" key="3">
    <source>
        <dbReference type="PROSITE-ProRule" id="PRU00339"/>
    </source>
</evidence>
<dbReference type="PANTHER" id="PTHR44858:SF1">
    <property type="entry name" value="UDP-N-ACETYLGLUCOSAMINE--PEPTIDE N-ACETYLGLUCOSAMINYLTRANSFERASE SPINDLY-RELATED"/>
    <property type="match status" value="1"/>
</dbReference>
<dbReference type="Gene3D" id="1.25.40.10">
    <property type="entry name" value="Tetratricopeptide repeat domain"/>
    <property type="match status" value="2"/>
</dbReference>
<dbReference type="STRING" id="225324.SAMN02745126_02410"/>
<accession>A0A1T4NRT6</accession>
<feature type="region of interest" description="Disordered" evidence="4">
    <location>
        <begin position="244"/>
        <end position="273"/>
    </location>
</feature>
<evidence type="ECO:0000313" key="7">
    <source>
        <dbReference type="Proteomes" id="UP000190092"/>
    </source>
</evidence>
<dbReference type="SUPFAM" id="SSF48452">
    <property type="entry name" value="TPR-like"/>
    <property type="match status" value="1"/>
</dbReference>